<gene>
    <name evidence="5" type="ORF">ON753_23340</name>
</gene>
<dbReference type="PROSITE" id="PS00041">
    <property type="entry name" value="HTH_ARAC_FAMILY_1"/>
    <property type="match status" value="1"/>
</dbReference>
<dbReference type="EMBL" id="JAPEVI010000003">
    <property type="protein sequence ID" value="MCX2725254.1"/>
    <property type="molecule type" value="Genomic_DNA"/>
</dbReference>
<name>A0ABT3R7Z7_9HYPH</name>
<proteinExistence type="predicted"/>
<evidence type="ECO:0000313" key="6">
    <source>
        <dbReference type="Proteomes" id="UP001300261"/>
    </source>
</evidence>
<sequence length="351" mass="38902">MSTVETRNKPGKKRLSVAFLLADHFTLSAFANFVDVLRLAADEADRSRPINCEWTVLSDTMNPVRSSCGVKVQPDTRLRNAADYDYIVVVGGLITEASGLSRENIAFLQSAARSGIPLAGLCTGVFLLHEAGLLDGYRCCVSWFHHDDFLERFDTARPVSDQIFVVDRDRLTCSGGHSAAHLAAWLVEKHIGRVAATKSLSIMIIDEAMTGDKPQPGFRDDLAARDPVVRKALIRMRQNIESPETVEEVASGLNLSRRQLERRFQTDLGLSPSRVELKLRLDTARRMLETSDKTVTRIAHATGFCDSSHLINTFRAELGMTPSDYRRTHSPTSLETQPRAAGVLLPRVEEA</sequence>
<dbReference type="SUPFAM" id="SSF46689">
    <property type="entry name" value="Homeodomain-like"/>
    <property type="match status" value="2"/>
</dbReference>
<protein>
    <submittedName>
        <fullName evidence="5">GlxA family transcriptional regulator</fullName>
    </submittedName>
</protein>
<dbReference type="InterPro" id="IPR029062">
    <property type="entry name" value="Class_I_gatase-like"/>
</dbReference>
<keyword evidence="1" id="KW-0805">Transcription regulation</keyword>
<evidence type="ECO:0000259" key="4">
    <source>
        <dbReference type="PROSITE" id="PS01124"/>
    </source>
</evidence>
<dbReference type="InterPro" id="IPR018062">
    <property type="entry name" value="HTH_AraC-typ_CS"/>
</dbReference>
<dbReference type="CDD" id="cd03136">
    <property type="entry name" value="GATase1_AraC_ArgR_like"/>
    <property type="match status" value="1"/>
</dbReference>
<dbReference type="SUPFAM" id="SSF52317">
    <property type="entry name" value="Class I glutamine amidotransferase-like"/>
    <property type="match status" value="1"/>
</dbReference>
<dbReference type="Pfam" id="PF01965">
    <property type="entry name" value="DJ-1_PfpI"/>
    <property type="match status" value="1"/>
</dbReference>
<keyword evidence="6" id="KW-1185">Reference proteome</keyword>
<dbReference type="Pfam" id="PF12833">
    <property type="entry name" value="HTH_18"/>
    <property type="match status" value="1"/>
</dbReference>
<dbReference type="InterPro" id="IPR018060">
    <property type="entry name" value="HTH_AraC"/>
</dbReference>
<keyword evidence="2" id="KW-0238">DNA-binding</keyword>
<dbReference type="InterPro" id="IPR009057">
    <property type="entry name" value="Homeodomain-like_sf"/>
</dbReference>
<reference evidence="5 6" key="1">
    <citation type="journal article" date="2016" name="Int. J. Syst. Evol. Microbiol.">
        <title>Labrenzia salina sp. nov., isolated from the rhizosphere of the halophyte Arthrocnemum macrostachyum.</title>
        <authorList>
            <person name="Camacho M."/>
            <person name="Redondo-Gomez S."/>
            <person name="Rodriguez-Llorente I."/>
            <person name="Rohde M."/>
            <person name="Sproer C."/>
            <person name="Schumann P."/>
            <person name="Klenk H.P."/>
            <person name="Montero-Calasanz M.D.C."/>
        </authorList>
    </citation>
    <scope>NUCLEOTIDE SEQUENCE [LARGE SCALE GENOMIC DNA]</scope>
    <source>
        <strain evidence="5 6">DSM 29163</strain>
    </source>
</reference>
<dbReference type="Gene3D" id="1.10.10.60">
    <property type="entry name" value="Homeodomain-like"/>
    <property type="match status" value="1"/>
</dbReference>
<keyword evidence="3" id="KW-0804">Transcription</keyword>
<comment type="caution">
    <text evidence="5">The sequence shown here is derived from an EMBL/GenBank/DDBJ whole genome shotgun (WGS) entry which is preliminary data.</text>
</comment>
<dbReference type="Gene3D" id="3.40.50.880">
    <property type="match status" value="1"/>
</dbReference>
<evidence type="ECO:0000256" key="3">
    <source>
        <dbReference type="ARBA" id="ARBA00023163"/>
    </source>
</evidence>
<accession>A0ABT3R7Z7</accession>
<evidence type="ECO:0000256" key="1">
    <source>
        <dbReference type="ARBA" id="ARBA00023015"/>
    </source>
</evidence>
<dbReference type="PANTHER" id="PTHR43130:SF3">
    <property type="entry name" value="HTH-TYPE TRANSCRIPTIONAL REGULATOR RV1931C"/>
    <property type="match status" value="1"/>
</dbReference>
<dbReference type="Proteomes" id="UP001300261">
    <property type="component" value="Unassembled WGS sequence"/>
</dbReference>
<dbReference type="PROSITE" id="PS01124">
    <property type="entry name" value="HTH_ARAC_FAMILY_2"/>
    <property type="match status" value="1"/>
</dbReference>
<evidence type="ECO:0000313" key="5">
    <source>
        <dbReference type="EMBL" id="MCX2725254.1"/>
    </source>
</evidence>
<organism evidence="5 6">
    <name type="scientific">Roseibium salinum</name>
    <dbReference type="NCBI Taxonomy" id="1604349"/>
    <lineage>
        <taxon>Bacteria</taxon>
        <taxon>Pseudomonadati</taxon>
        <taxon>Pseudomonadota</taxon>
        <taxon>Alphaproteobacteria</taxon>
        <taxon>Hyphomicrobiales</taxon>
        <taxon>Stappiaceae</taxon>
        <taxon>Roseibium</taxon>
    </lineage>
</organism>
<dbReference type="InterPro" id="IPR052158">
    <property type="entry name" value="INH-QAR"/>
</dbReference>
<dbReference type="RefSeq" id="WP_265966025.1">
    <property type="nucleotide sequence ID" value="NZ_JAPEVI010000003.1"/>
</dbReference>
<dbReference type="PANTHER" id="PTHR43130">
    <property type="entry name" value="ARAC-FAMILY TRANSCRIPTIONAL REGULATOR"/>
    <property type="match status" value="1"/>
</dbReference>
<dbReference type="InterPro" id="IPR002818">
    <property type="entry name" value="DJ-1/PfpI"/>
</dbReference>
<feature type="domain" description="HTH araC/xylS-type" evidence="4">
    <location>
        <begin position="230"/>
        <end position="328"/>
    </location>
</feature>
<dbReference type="SMART" id="SM00342">
    <property type="entry name" value="HTH_ARAC"/>
    <property type="match status" value="1"/>
</dbReference>
<evidence type="ECO:0000256" key="2">
    <source>
        <dbReference type="ARBA" id="ARBA00023125"/>
    </source>
</evidence>